<keyword evidence="1" id="KW-1133">Transmembrane helix</keyword>
<dbReference type="InterPro" id="IPR037522">
    <property type="entry name" value="HD_GYP_dom"/>
</dbReference>
<evidence type="ECO:0000259" key="2">
    <source>
        <dbReference type="PROSITE" id="PS51832"/>
    </source>
</evidence>
<dbReference type="CDD" id="cd00077">
    <property type="entry name" value="HDc"/>
    <property type="match status" value="1"/>
</dbReference>
<evidence type="ECO:0000313" key="3">
    <source>
        <dbReference type="EMBL" id="MZP28434.1"/>
    </source>
</evidence>
<dbReference type="SMART" id="SM00065">
    <property type="entry name" value="GAF"/>
    <property type="match status" value="1"/>
</dbReference>
<name>A0A845L0Y6_9FIRM</name>
<dbReference type="SUPFAM" id="SSF109604">
    <property type="entry name" value="HD-domain/PDEase-like"/>
    <property type="match status" value="1"/>
</dbReference>
<keyword evidence="1" id="KW-0812">Transmembrane</keyword>
<dbReference type="InterPro" id="IPR003607">
    <property type="entry name" value="HD/PDEase_dom"/>
</dbReference>
<protein>
    <submittedName>
        <fullName evidence="3">HD domain-containing protein</fullName>
    </submittedName>
</protein>
<dbReference type="Gene3D" id="1.10.3210.10">
    <property type="entry name" value="Hypothetical protein af1432"/>
    <property type="match status" value="1"/>
</dbReference>
<feature type="transmembrane region" description="Helical" evidence="1">
    <location>
        <begin position="114"/>
        <end position="132"/>
    </location>
</feature>
<dbReference type="RefSeq" id="WP_161253848.1">
    <property type="nucleotide sequence ID" value="NZ_WXEY01000001.1"/>
</dbReference>
<dbReference type="InterPro" id="IPR003018">
    <property type="entry name" value="GAF"/>
</dbReference>
<feature type="transmembrane region" description="Helical" evidence="1">
    <location>
        <begin position="7"/>
        <end position="26"/>
    </location>
</feature>
<feature type="domain" description="HD-GYP" evidence="2">
    <location>
        <begin position="330"/>
        <end position="525"/>
    </location>
</feature>
<accession>A0A845L0Y6</accession>
<keyword evidence="1" id="KW-0472">Membrane</keyword>
<comment type="caution">
    <text evidence="3">The sequence shown here is derived from an EMBL/GenBank/DDBJ whole genome shotgun (WGS) entry which is preliminary data.</text>
</comment>
<dbReference type="SUPFAM" id="SSF55781">
    <property type="entry name" value="GAF domain-like"/>
    <property type="match status" value="1"/>
</dbReference>
<dbReference type="SMART" id="SM00471">
    <property type="entry name" value="HDc"/>
    <property type="match status" value="1"/>
</dbReference>
<feature type="transmembrane region" description="Helical" evidence="1">
    <location>
        <begin position="38"/>
        <end position="57"/>
    </location>
</feature>
<organism evidence="3 4">
    <name type="scientific">Heliomicrobium undosum</name>
    <dbReference type="NCBI Taxonomy" id="121734"/>
    <lineage>
        <taxon>Bacteria</taxon>
        <taxon>Bacillati</taxon>
        <taxon>Bacillota</taxon>
        <taxon>Clostridia</taxon>
        <taxon>Eubacteriales</taxon>
        <taxon>Heliobacteriaceae</taxon>
        <taxon>Heliomicrobium</taxon>
    </lineage>
</organism>
<keyword evidence="4" id="KW-1185">Reference proteome</keyword>
<dbReference type="PANTHER" id="PTHR43155:SF2">
    <property type="entry name" value="CYCLIC DI-GMP PHOSPHODIESTERASE PA4108"/>
    <property type="match status" value="1"/>
</dbReference>
<reference evidence="3 4" key="1">
    <citation type="submission" date="2020-01" db="EMBL/GenBank/DDBJ databases">
        <title>Whole-genome sequence of Heliobacterium undosum DSM 13378.</title>
        <authorList>
            <person name="Kyndt J.A."/>
            <person name="Meyer T.E."/>
        </authorList>
    </citation>
    <scope>NUCLEOTIDE SEQUENCE [LARGE SCALE GENOMIC DNA]</scope>
    <source>
        <strain evidence="3 4">DSM 13378</strain>
    </source>
</reference>
<dbReference type="Pfam" id="PF13185">
    <property type="entry name" value="GAF_2"/>
    <property type="match status" value="1"/>
</dbReference>
<dbReference type="Pfam" id="PF13487">
    <property type="entry name" value="HD_5"/>
    <property type="match status" value="1"/>
</dbReference>
<dbReference type="EMBL" id="WXEY01000001">
    <property type="protein sequence ID" value="MZP28434.1"/>
    <property type="molecule type" value="Genomic_DNA"/>
</dbReference>
<dbReference type="Proteomes" id="UP000463470">
    <property type="component" value="Unassembled WGS sequence"/>
</dbReference>
<proteinExistence type="predicted"/>
<sequence length="535" mass="58966">MRDRHPGYSLYALLRAGAVTVALVWAGFHPDPAIRRTLYQLLLLFAFYSAGLYVLFYRMPRQMNRLFASATVVDLLSVTAFIYQTGGESDNLFYLAYILLVAARSVQFGLRRGLMTATAAIVLFFSVTLPSHSYWGDLFLQGSMLLATAFMAGSLADHMRQTHRELERKADELTALTEVTRTVNSSIELPQVLPAVLELSATVMKVDACAVHILDEQGSLQAVASQGFPALEQERLPVDQCFMGKAIRTGAPILYYVEQQAGDACEPFFRDQGFACALSAPLNSGSRTMGALTVFAAESNVFAYDDIELICVLATQVGNAIENATLYKKQKDLYLAVVQAFVAAIDAKDSYTRGHSEYVHRYVRRIADRMNVPDDQLERIATAALLHDIGKIGVNSNILRKPGALNDEEYAEIKMHVTIGEQIISQVTDFRDLAPIVAAHHEWYNGKGYPEGLAGEAIPLGARIIAVADAFEAMTANRVYRRAMSRERALAEINRCSGVQFDPAVVEVFLQLAEEGKLDEPIEAIESIEGERVGS</sequence>
<dbReference type="PANTHER" id="PTHR43155">
    <property type="entry name" value="CYCLIC DI-GMP PHOSPHODIESTERASE PA4108-RELATED"/>
    <property type="match status" value="1"/>
</dbReference>
<dbReference type="PROSITE" id="PS51832">
    <property type="entry name" value="HD_GYP"/>
    <property type="match status" value="1"/>
</dbReference>
<evidence type="ECO:0000313" key="4">
    <source>
        <dbReference type="Proteomes" id="UP000463470"/>
    </source>
</evidence>
<evidence type="ECO:0000256" key="1">
    <source>
        <dbReference type="SAM" id="Phobius"/>
    </source>
</evidence>
<dbReference type="OrthoDB" id="9804747at2"/>
<dbReference type="Gene3D" id="3.30.450.40">
    <property type="match status" value="1"/>
</dbReference>
<dbReference type="AlphaFoldDB" id="A0A845L0Y6"/>
<dbReference type="InterPro" id="IPR029016">
    <property type="entry name" value="GAF-like_dom_sf"/>
</dbReference>
<gene>
    <name evidence="3" type="ORF">GTO91_01685</name>
</gene>